<keyword evidence="12" id="KW-1185">Reference proteome</keyword>
<dbReference type="Pfam" id="PF04290">
    <property type="entry name" value="DctQ"/>
    <property type="match status" value="1"/>
</dbReference>
<feature type="transmembrane region" description="Helical" evidence="9">
    <location>
        <begin position="40"/>
        <end position="62"/>
    </location>
</feature>
<reference evidence="11 12" key="1">
    <citation type="submission" date="2017-03" db="EMBL/GenBank/DDBJ databases">
        <title>Draft Genome sequence of Marispirochaeta sp. strain JC444.</title>
        <authorList>
            <person name="Shivani Y."/>
            <person name="Subhash Y."/>
            <person name="Sasikala C."/>
            <person name="Ramana C."/>
        </authorList>
    </citation>
    <scope>NUCLEOTIDE SEQUENCE [LARGE SCALE GENOMIC DNA]</scope>
    <source>
        <strain evidence="11 12">JC444</strain>
    </source>
</reference>
<proteinExistence type="inferred from homology"/>
<evidence type="ECO:0000256" key="4">
    <source>
        <dbReference type="ARBA" id="ARBA00022519"/>
    </source>
</evidence>
<feature type="transmembrane region" description="Helical" evidence="9">
    <location>
        <begin position="12"/>
        <end position="34"/>
    </location>
</feature>
<dbReference type="Proteomes" id="UP000192343">
    <property type="component" value="Unassembled WGS sequence"/>
</dbReference>
<keyword evidence="3" id="KW-1003">Cell membrane</keyword>
<keyword evidence="7 9" id="KW-0472">Membrane</keyword>
<dbReference type="PANTHER" id="PTHR35011:SF11">
    <property type="entry name" value="TRAP TRANSPORTER SMALL PERMEASE PROTEIN"/>
    <property type="match status" value="1"/>
</dbReference>
<feature type="transmembrane region" description="Helical" evidence="9">
    <location>
        <begin position="124"/>
        <end position="145"/>
    </location>
</feature>
<keyword evidence="6 9" id="KW-1133">Transmembrane helix</keyword>
<feature type="domain" description="Tripartite ATP-independent periplasmic transporters DctQ component" evidence="10">
    <location>
        <begin position="20"/>
        <end position="150"/>
    </location>
</feature>
<feature type="transmembrane region" description="Helical" evidence="9">
    <location>
        <begin position="83"/>
        <end position="104"/>
    </location>
</feature>
<organism evidence="11 12">
    <name type="scientific">Marispirochaeta aestuarii</name>
    <dbReference type="NCBI Taxonomy" id="1963862"/>
    <lineage>
        <taxon>Bacteria</taxon>
        <taxon>Pseudomonadati</taxon>
        <taxon>Spirochaetota</taxon>
        <taxon>Spirochaetia</taxon>
        <taxon>Spirochaetales</taxon>
        <taxon>Spirochaetaceae</taxon>
        <taxon>Marispirochaeta</taxon>
    </lineage>
</organism>
<keyword evidence="2" id="KW-0813">Transport</keyword>
<dbReference type="GO" id="GO:0022857">
    <property type="term" value="F:transmembrane transporter activity"/>
    <property type="evidence" value="ECO:0007669"/>
    <property type="project" value="TreeGrafter"/>
</dbReference>
<evidence type="ECO:0000256" key="1">
    <source>
        <dbReference type="ARBA" id="ARBA00004429"/>
    </source>
</evidence>
<name>A0A1Y1RV40_9SPIO</name>
<dbReference type="EMBL" id="MWQY01000018">
    <property type="protein sequence ID" value="ORC32988.1"/>
    <property type="molecule type" value="Genomic_DNA"/>
</dbReference>
<evidence type="ECO:0000256" key="9">
    <source>
        <dbReference type="SAM" id="Phobius"/>
    </source>
</evidence>
<dbReference type="GO" id="GO:0005886">
    <property type="term" value="C:plasma membrane"/>
    <property type="evidence" value="ECO:0007669"/>
    <property type="project" value="UniProtKB-SubCell"/>
</dbReference>
<dbReference type="AlphaFoldDB" id="A0A1Y1RV40"/>
<evidence type="ECO:0000256" key="7">
    <source>
        <dbReference type="ARBA" id="ARBA00023136"/>
    </source>
</evidence>
<comment type="similarity">
    <text evidence="8">Belongs to the TRAP transporter small permease family.</text>
</comment>
<dbReference type="GO" id="GO:0015740">
    <property type="term" value="P:C4-dicarboxylate transport"/>
    <property type="evidence" value="ECO:0007669"/>
    <property type="project" value="TreeGrafter"/>
</dbReference>
<dbReference type="STRING" id="1963862.B4O97_15170"/>
<dbReference type="InterPro" id="IPR055348">
    <property type="entry name" value="DctQ"/>
</dbReference>
<dbReference type="PANTHER" id="PTHR35011">
    <property type="entry name" value="2,3-DIKETO-L-GULONATE TRAP TRANSPORTER SMALL PERMEASE PROTEIN YIAM"/>
    <property type="match status" value="1"/>
</dbReference>
<dbReference type="OrthoDB" id="4964541at2"/>
<evidence type="ECO:0000313" key="12">
    <source>
        <dbReference type="Proteomes" id="UP000192343"/>
    </source>
</evidence>
<protein>
    <recommendedName>
        <fullName evidence="10">Tripartite ATP-independent periplasmic transporters DctQ component domain-containing protein</fullName>
    </recommendedName>
</protein>
<evidence type="ECO:0000313" key="11">
    <source>
        <dbReference type="EMBL" id="ORC32988.1"/>
    </source>
</evidence>
<evidence type="ECO:0000256" key="5">
    <source>
        <dbReference type="ARBA" id="ARBA00022692"/>
    </source>
</evidence>
<comment type="subcellular location">
    <subcellularLocation>
        <location evidence="1">Cell inner membrane</location>
        <topology evidence="1">Multi-pass membrane protein</topology>
    </subcellularLocation>
</comment>
<evidence type="ECO:0000256" key="8">
    <source>
        <dbReference type="ARBA" id="ARBA00038436"/>
    </source>
</evidence>
<sequence length="151" mass="17245">MEKKLVRILETICGAFLVAMVALLFAQVGTRYILQGSLLWAGEIAVWFFVWITYLGAVILYINKKHIIVDILTTFLPEKVNKTIEMISSVIILIFLLIVFKESIPVVISYSKQTATSIALSKKYLFSSLTVSTGLMILYTIYSFIRKLRRR</sequence>
<evidence type="ECO:0000259" key="10">
    <source>
        <dbReference type="Pfam" id="PF04290"/>
    </source>
</evidence>
<dbReference type="RefSeq" id="WP_083052105.1">
    <property type="nucleotide sequence ID" value="NZ_MWQY01000018.1"/>
</dbReference>
<comment type="caution">
    <text evidence="11">The sequence shown here is derived from an EMBL/GenBank/DDBJ whole genome shotgun (WGS) entry which is preliminary data.</text>
</comment>
<keyword evidence="5 9" id="KW-0812">Transmembrane</keyword>
<evidence type="ECO:0000256" key="3">
    <source>
        <dbReference type="ARBA" id="ARBA00022475"/>
    </source>
</evidence>
<evidence type="ECO:0000256" key="2">
    <source>
        <dbReference type="ARBA" id="ARBA00022448"/>
    </source>
</evidence>
<dbReference type="InterPro" id="IPR007387">
    <property type="entry name" value="TRAP_DctQ"/>
</dbReference>
<keyword evidence="4" id="KW-0997">Cell inner membrane</keyword>
<evidence type="ECO:0000256" key="6">
    <source>
        <dbReference type="ARBA" id="ARBA00022989"/>
    </source>
</evidence>
<accession>A0A1Y1RV40</accession>
<gene>
    <name evidence="11" type="ORF">B4O97_15170</name>
</gene>